<evidence type="ECO:0000313" key="1">
    <source>
        <dbReference type="EMBL" id="PLC11514.1"/>
    </source>
</evidence>
<accession>A0A2N4SZV9</accession>
<reference evidence="1 2" key="1">
    <citation type="submission" date="2015-12" db="EMBL/GenBank/DDBJ databases">
        <authorList>
            <person name="Shamseldin A."/>
            <person name="Moawad H."/>
            <person name="Abd El-Rahim W.M."/>
            <person name="Sadowsky M.J."/>
        </authorList>
    </citation>
    <scope>NUCLEOTIDE SEQUENCE [LARGE SCALE GENOMIC DNA]</scope>
    <source>
        <strain evidence="1 2">S43</strain>
    </source>
</reference>
<comment type="caution">
    <text evidence="1">The sequence shown here is derived from an EMBL/GenBank/DDBJ whole genome shotgun (WGS) entry which is preliminary data.</text>
</comment>
<dbReference type="EMBL" id="LOMZ01000001">
    <property type="protein sequence ID" value="PLC11514.1"/>
    <property type="molecule type" value="Genomic_DNA"/>
</dbReference>
<organism evidence="1 2">
    <name type="scientific">Kocuria flava</name>
    <dbReference type="NCBI Taxonomy" id="446860"/>
    <lineage>
        <taxon>Bacteria</taxon>
        <taxon>Bacillati</taxon>
        <taxon>Actinomycetota</taxon>
        <taxon>Actinomycetes</taxon>
        <taxon>Micrococcales</taxon>
        <taxon>Micrococcaceae</taxon>
        <taxon>Kocuria</taxon>
    </lineage>
</organism>
<evidence type="ECO:0000313" key="2">
    <source>
        <dbReference type="Proteomes" id="UP000234632"/>
    </source>
</evidence>
<sequence length="91" mass="9596">MLVGIHQIDRTLTHLGQSPGSLGTPGCIDLALVVCIMEAFEQGVSDDRALIGVEREAVSDQSCGVGCHVFKCTSNGRQSRWASVARVAGLL</sequence>
<proteinExistence type="predicted"/>
<gene>
    <name evidence="1" type="ORF">AUQ48_03710</name>
</gene>
<protein>
    <submittedName>
        <fullName evidence="1">Uncharacterized protein</fullName>
    </submittedName>
</protein>
<name>A0A2N4SZV9_9MICC</name>
<dbReference type="AlphaFoldDB" id="A0A2N4SZV9"/>
<dbReference type="Proteomes" id="UP000234632">
    <property type="component" value="Unassembled WGS sequence"/>
</dbReference>